<dbReference type="PRINTS" id="PR00744">
    <property type="entry name" value="GLHYDRLASE37"/>
</dbReference>
<dbReference type="PANTHER" id="PTHR23403:SF1">
    <property type="entry name" value="TREHALASE"/>
    <property type="match status" value="1"/>
</dbReference>
<keyword evidence="3 4" id="KW-0326">Glycosidase</keyword>
<dbReference type="InterPro" id="IPR018232">
    <property type="entry name" value="Glyco_hydro_37_CS"/>
</dbReference>
<dbReference type="PROSITE" id="PS00928">
    <property type="entry name" value="TREHALASE_2"/>
    <property type="match status" value="1"/>
</dbReference>
<comment type="similarity">
    <text evidence="1 4">Belongs to the glycosyl hydrolase 37 family.</text>
</comment>
<keyword evidence="5" id="KW-0732">Signal</keyword>
<evidence type="ECO:0000256" key="4">
    <source>
        <dbReference type="RuleBase" id="RU361180"/>
    </source>
</evidence>
<reference evidence="6" key="1">
    <citation type="journal article" date="2016" name="BMC Microbiol.">
        <title>Glycoside hydrolases family 20 (GH20) represent putative virulence factors that are shared by animal pathogenic oomycetes, but are absent in phytopathogens.</title>
        <authorList>
            <person name="Olivera I.E."/>
            <person name="Fins K.C."/>
            <person name="Rodriguez S.A."/>
            <person name="Abiff S.K."/>
            <person name="Tartar J.L."/>
            <person name="Tartar A."/>
        </authorList>
    </citation>
    <scope>NUCLEOTIDE SEQUENCE</scope>
    <source>
        <strain evidence="6">ARSEF 373</strain>
    </source>
</reference>
<dbReference type="AlphaFoldDB" id="A0A1D8QLQ9"/>
<evidence type="ECO:0000256" key="3">
    <source>
        <dbReference type="ARBA" id="ARBA00023295"/>
    </source>
</evidence>
<dbReference type="GO" id="GO:0005993">
    <property type="term" value="P:trehalose catabolic process"/>
    <property type="evidence" value="ECO:0007669"/>
    <property type="project" value="TreeGrafter"/>
</dbReference>
<dbReference type="PROSITE" id="PS00927">
    <property type="entry name" value="TREHALASE_1"/>
    <property type="match status" value="1"/>
</dbReference>
<dbReference type="GO" id="GO:0004555">
    <property type="term" value="F:alpha,alpha-trehalase activity"/>
    <property type="evidence" value="ECO:0007669"/>
    <property type="project" value="UniProtKB-EC"/>
</dbReference>
<feature type="signal peptide" evidence="5">
    <location>
        <begin position="1"/>
        <end position="33"/>
    </location>
</feature>
<dbReference type="EMBL" id="KX269154">
    <property type="protein sequence ID" value="AOW41677.1"/>
    <property type="molecule type" value="mRNA"/>
</dbReference>
<evidence type="ECO:0000256" key="2">
    <source>
        <dbReference type="ARBA" id="ARBA00022801"/>
    </source>
</evidence>
<name>A0A1D8QLQ9_9STRA</name>
<evidence type="ECO:0000313" key="6">
    <source>
        <dbReference type="EMBL" id="AOW41677.1"/>
    </source>
</evidence>
<dbReference type="InterPro" id="IPR001661">
    <property type="entry name" value="Glyco_hydro_37"/>
</dbReference>
<dbReference type="PANTHER" id="PTHR23403">
    <property type="entry name" value="TREHALASE"/>
    <property type="match status" value="1"/>
</dbReference>
<evidence type="ECO:0000256" key="5">
    <source>
        <dbReference type="SAM" id="SignalP"/>
    </source>
</evidence>
<proteinExistence type="evidence at transcript level"/>
<accession>A0A1D8QLQ9</accession>
<dbReference type="Gene3D" id="1.50.10.10">
    <property type="match status" value="1"/>
</dbReference>
<keyword evidence="2 4" id="KW-0378">Hydrolase</keyword>
<dbReference type="Pfam" id="PF01204">
    <property type="entry name" value="Trehalase"/>
    <property type="match status" value="1"/>
</dbReference>
<sequence length="614" mass="68383">MKIVRSSEATPKWSLLTATKSLLALAAIAASNAMPGAAAGDVKVDQLLDLYCRGPLLHEVQMTGVFADSKHFVDMPIKAGSSVDQIRAAFTQLQASGKLDTTDVQAKNATLVEFLSQHFDEPGTDMSEITPLDYQETSLPPALAAIKDKEMQDWAFALHKLWKVLGRVPNTNVTSSFLHATPVDDPALKRSQNVLVMPGGRFRESYYWDSYWIVHGLLASNMKQTARGVVNNLAEYAAEYGFVPNGGRIYYLTRSQPPMLSDMVRLVAAADPAKQQQQQQQRPNKKFDEAYLRATVPILEKEYQFWMKTGDTNHAVQVQDRDGNVHVLNRYVGSEGAPRPESYREDYRDAAMELGNTTDDATTAKKVHFYNEMIAGAETGWDFSSRWFADGKTLHTVRTSEIVPVDLNAIMHRFERNLMTFHQSLGNTKAASEYEEAAKRRAAAMDAILWNEEVGSWKDFVLSEGRHSSVVSVSDYSPLWAGAFDASNKERLSKIVKSLQSSGLIQIGGVQTTTVQTKQQWDAPNAWPPEQDIVVEGLLNCGIPEAEELAKKLIQTWVTTGHTAWKKTDLMFEKYNATEIGGLGNGGEYIPQFGFGWTNGVILKFLTQYEKYLA</sequence>
<dbReference type="InterPro" id="IPR012341">
    <property type="entry name" value="6hp_glycosidase-like_sf"/>
</dbReference>
<feature type="chain" id="PRO_5009111359" description="Trehalase" evidence="5">
    <location>
        <begin position="34"/>
        <end position="614"/>
    </location>
</feature>
<dbReference type="InterPro" id="IPR008928">
    <property type="entry name" value="6-hairpin_glycosidase_sf"/>
</dbReference>
<organism evidence="6">
    <name type="scientific">Lagenidium giganteum</name>
    <dbReference type="NCBI Taxonomy" id="4803"/>
    <lineage>
        <taxon>Eukaryota</taxon>
        <taxon>Sar</taxon>
        <taxon>Stramenopiles</taxon>
        <taxon>Oomycota</taxon>
        <taxon>Peronosporomycetes</taxon>
        <taxon>Pythiales</taxon>
        <taxon>Pythiaceae</taxon>
    </lineage>
</organism>
<protein>
    <recommendedName>
        <fullName evidence="4">Trehalase</fullName>
        <ecNumber evidence="4">3.2.1.28</ecNumber>
    </recommendedName>
    <alternativeName>
        <fullName evidence="4">Alpha-trehalose glucohydrolase</fullName>
    </alternativeName>
</protein>
<evidence type="ECO:0000256" key="1">
    <source>
        <dbReference type="ARBA" id="ARBA00005615"/>
    </source>
</evidence>
<dbReference type="EC" id="3.2.1.28" evidence="4"/>
<dbReference type="SUPFAM" id="SSF48208">
    <property type="entry name" value="Six-hairpin glycosidases"/>
    <property type="match status" value="1"/>
</dbReference>
<comment type="catalytic activity">
    <reaction evidence="4">
        <text>alpha,alpha-trehalose + H2O = alpha-D-glucose + beta-D-glucose</text>
        <dbReference type="Rhea" id="RHEA:32675"/>
        <dbReference type="ChEBI" id="CHEBI:15377"/>
        <dbReference type="ChEBI" id="CHEBI:15903"/>
        <dbReference type="ChEBI" id="CHEBI:16551"/>
        <dbReference type="ChEBI" id="CHEBI:17925"/>
        <dbReference type="EC" id="3.2.1.28"/>
    </reaction>
</comment>